<gene>
    <name evidence="1" type="ORF">GCM10009096_19270</name>
</gene>
<name>A0ABN1AIR1_9SPHN</name>
<protein>
    <submittedName>
        <fullName evidence="1">Uncharacterized protein</fullName>
    </submittedName>
</protein>
<accession>A0ABN1AIR1</accession>
<organism evidence="1 2">
    <name type="scientific">Parasphingorhabdus litoris</name>
    <dbReference type="NCBI Taxonomy" id="394733"/>
    <lineage>
        <taxon>Bacteria</taxon>
        <taxon>Pseudomonadati</taxon>
        <taxon>Pseudomonadota</taxon>
        <taxon>Alphaproteobacteria</taxon>
        <taxon>Sphingomonadales</taxon>
        <taxon>Sphingomonadaceae</taxon>
        <taxon>Parasphingorhabdus</taxon>
    </lineage>
</organism>
<sequence>MTKSLSARFELTQKETRAFLAIDERLEPKLDLIAEAIDRFQEKSEKARQERFANMAQRTDLRDWKGELISQLGDKSQFDSVAKSARSVIDAIGKLVPWQQEQFASLLEAYGHPQIDARQSHEHIHPELRNYISILERIAQEAEDLRPQKNAGQPQLYTSLVESLILVCAAVGIVDDLNVMPTGSKGIIGRLLSLCLEVAGVPDASHPDHGKAVRNALAYIDDGEAKAIAEYAEWEESVRKNRGK</sequence>
<reference evidence="1 2" key="1">
    <citation type="journal article" date="2019" name="Int. J. Syst. Evol. Microbiol.">
        <title>The Global Catalogue of Microorganisms (GCM) 10K type strain sequencing project: providing services to taxonomists for standard genome sequencing and annotation.</title>
        <authorList>
            <consortium name="The Broad Institute Genomics Platform"/>
            <consortium name="The Broad Institute Genome Sequencing Center for Infectious Disease"/>
            <person name="Wu L."/>
            <person name="Ma J."/>
        </authorList>
    </citation>
    <scope>NUCLEOTIDE SEQUENCE [LARGE SCALE GENOMIC DNA]</scope>
    <source>
        <strain evidence="1 2">JCM 14162</strain>
    </source>
</reference>
<dbReference type="EMBL" id="BAAAEM010000002">
    <property type="protein sequence ID" value="GAA0477522.1"/>
    <property type="molecule type" value="Genomic_DNA"/>
</dbReference>
<dbReference type="Proteomes" id="UP001500713">
    <property type="component" value="Unassembled WGS sequence"/>
</dbReference>
<comment type="caution">
    <text evidence="1">The sequence shown here is derived from an EMBL/GenBank/DDBJ whole genome shotgun (WGS) entry which is preliminary data.</text>
</comment>
<proteinExistence type="predicted"/>
<evidence type="ECO:0000313" key="1">
    <source>
        <dbReference type="EMBL" id="GAA0477522.1"/>
    </source>
</evidence>
<evidence type="ECO:0000313" key="2">
    <source>
        <dbReference type="Proteomes" id="UP001500713"/>
    </source>
</evidence>
<keyword evidence="2" id="KW-1185">Reference proteome</keyword>